<protein>
    <submittedName>
        <fullName evidence="1">Uncharacterized protein</fullName>
    </submittedName>
</protein>
<name>G9YQV1_FLAPL</name>
<dbReference type="HOGENOM" id="CLU_3310141_0_0_9"/>
<proteinExistence type="predicted"/>
<gene>
    <name evidence="1" type="ORF">HMPREF0372_01894</name>
</gene>
<dbReference type="AlphaFoldDB" id="G9YQV1"/>
<evidence type="ECO:0000313" key="1">
    <source>
        <dbReference type="EMBL" id="EHM50783.1"/>
    </source>
</evidence>
<accession>G9YQV1</accession>
<dbReference type="EMBL" id="AGCK01000143">
    <property type="protein sequence ID" value="EHM50783.1"/>
    <property type="molecule type" value="Genomic_DNA"/>
</dbReference>
<sequence length="39" mass="4263">MFYGSHQAIRGERFVPGHLKGNGALAYPLKAFAERAATE</sequence>
<comment type="caution">
    <text evidence="1">The sequence shown here is derived from an EMBL/GenBank/DDBJ whole genome shotgun (WGS) entry which is preliminary data.</text>
</comment>
<dbReference type="Proteomes" id="UP000004459">
    <property type="component" value="Unassembled WGS sequence"/>
</dbReference>
<reference evidence="1 2" key="1">
    <citation type="submission" date="2011-08" db="EMBL/GenBank/DDBJ databases">
        <authorList>
            <person name="Weinstock G."/>
            <person name="Sodergren E."/>
            <person name="Clifton S."/>
            <person name="Fulton L."/>
            <person name="Fulton B."/>
            <person name="Courtney L."/>
            <person name="Fronick C."/>
            <person name="Harrison M."/>
            <person name="Strong C."/>
            <person name="Farmer C."/>
            <person name="Delahaunty K."/>
            <person name="Markovic C."/>
            <person name="Hall O."/>
            <person name="Minx P."/>
            <person name="Tomlinson C."/>
            <person name="Mitreva M."/>
            <person name="Hou S."/>
            <person name="Chen J."/>
            <person name="Wollam A."/>
            <person name="Pepin K.H."/>
            <person name="Johnson M."/>
            <person name="Bhonagiri V."/>
            <person name="Zhang X."/>
            <person name="Suruliraj S."/>
            <person name="Warren W."/>
            <person name="Chinwalla A."/>
            <person name="Mardis E.R."/>
            <person name="Wilson R.K."/>
        </authorList>
    </citation>
    <scope>NUCLEOTIDE SEQUENCE [LARGE SCALE GENOMIC DNA]</scope>
    <source>
        <strain evidence="1 2">ATCC 29863</strain>
    </source>
</reference>
<organism evidence="1 2">
    <name type="scientific">Flavonifractor plautii ATCC 29863</name>
    <dbReference type="NCBI Taxonomy" id="411475"/>
    <lineage>
        <taxon>Bacteria</taxon>
        <taxon>Bacillati</taxon>
        <taxon>Bacillota</taxon>
        <taxon>Clostridia</taxon>
        <taxon>Eubacteriales</taxon>
        <taxon>Oscillospiraceae</taxon>
        <taxon>Flavonifractor</taxon>
    </lineage>
</organism>
<evidence type="ECO:0000313" key="2">
    <source>
        <dbReference type="Proteomes" id="UP000004459"/>
    </source>
</evidence>